<gene>
    <name evidence="8" type="primary">topA</name>
    <name evidence="12" type="ORF">COU35_04265</name>
</gene>
<dbReference type="AlphaFoldDB" id="A0A2H0TPG8"/>
<evidence type="ECO:0000256" key="5">
    <source>
        <dbReference type="ARBA" id="ARBA00023029"/>
    </source>
</evidence>
<dbReference type="SUPFAM" id="SSF56712">
    <property type="entry name" value="Prokaryotic type I DNA topoisomerase"/>
    <property type="match status" value="1"/>
</dbReference>
<dbReference type="InterPro" id="IPR013497">
    <property type="entry name" value="Topo_IA_cen"/>
</dbReference>
<feature type="region of interest" description="Interaction with DNA" evidence="8">
    <location>
        <begin position="164"/>
        <end position="169"/>
    </location>
</feature>
<dbReference type="InterPro" id="IPR025589">
    <property type="entry name" value="Toprim_C_rpt"/>
</dbReference>
<dbReference type="InterPro" id="IPR013826">
    <property type="entry name" value="Topo_IA_cen_sub3"/>
</dbReference>
<name>A0A2H0TPG8_9BACT</name>
<dbReference type="PANTHER" id="PTHR42785">
    <property type="entry name" value="DNA TOPOISOMERASE, TYPE IA, CORE"/>
    <property type="match status" value="1"/>
</dbReference>
<dbReference type="CDD" id="cd00186">
    <property type="entry name" value="TOP1Ac"/>
    <property type="match status" value="1"/>
</dbReference>
<keyword evidence="6 8" id="KW-0238">DNA-binding</keyword>
<dbReference type="Pfam" id="PF01751">
    <property type="entry name" value="Toprim"/>
    <property type="match status" value="1"/>
</dbReference>
<feature type="domain" description="Topo IA-type catalytic" evidence="11">
    <location>
        <begin position="130"/>
        <end position="564"/>
    </location>
</feature>
<dbReference type="SMART" id="SM00437">
    <property type="entry name" value="TOP1Ac"/>
    <property type="match status" value="1"/>
</dbReference>
<dbReference type="NCBIfam" id="TIGR01051">
    <property type="entry name" value="topA_bact"/>
    <property type="match status" value="1"/>
</dbReference>
<dbReference type="InterPro" id="IPR028612">
    <property type="entry name" value="Topoisom_1_IA"/>
</dbReference>
<dbReference type="InterPro" id="IPR005733">
    <property type="entry name" value="TopoI_bac-type"/>
</dbReference>
<keyword evidence="4" id="KW-0460">Magnesium</keyword>
<reference evidence="13" key="1">
    <citation type="submission" date="2017-09" db="EMBL/GenBank/DDBJ databases">
        <title>Depth-based differentiation of microbial function through sediment-hosted aquifers and enrichment of novel symbionts in the deep terrestrial subsurface.</title>
        <authorList>
            <person name="Probst A.J."/>
            <person name="Ladd B."/>
            <person name="Jarett J.K."/>
            <person name="Geller-Mcgrath D.E."/>
            <person name="Sieber C.M.K."/>
            <person name="Emerson J.B."/>
            <person name="Anantharaman K."/>
            <person name="Thomas B.C."/>
            <person name="Malmstrom R."/>
            <person name="Stieglmeier M."/>
            <person name="Klingl A."/>
            <person name="Woyke T."/>
            <person name="Ryan C.M."/>
            <person name="Banfield J.F."/>
        </authorList>
    </citation>
    <scope>NUCLEOTIDE SEQUENCE [LARGE SCALE GENOMIC DNA]</scope>
</reference>
<feature type="site" description="Interaction with DNA" evidence="8">
    <location>
        <position position="494"/>
    </location>
</feature>
<evidence type="ECO:0000256" key="6">
    <source>
        <dbReference type="ARBA" id="ARBA00023125"/>
    </source>
</evidence>
<evidence type="ECO:0000256" key="3">
    <source>
        <dbReference type="ARBA" id="ARBA00022723"/>
    </source>
</evidence>
<evidence type="ECO:0000256" key="1">
    <source>
        <dbReference type="ARBA" id="ARBA00000213"/>
    </source>
</evidence>
<dbReference type="CDD" id="cd03363">
    <property type="entry name" value="TOPRIM_TopoIA_TopoI"/>
    <property type="match status" value="1"/>
</dbReference>
<dbReference type="GO" id="GO:0046872">
    <property type="term" value="F:metal ion binding"/>
    <property type="evidence" value="ECO:0007669"/>
    <property type="project" value="UniProtKB-KW"/>
</dbReference>
<keyword evidence="7 8" id="KW-0413">Isomerase</keyword>
<dbReference type="PROSITE" id="PS50880">
    <property type="entry name" value="TOPRIM"/>
    <property type="match status" value="1"/>
</dbReference>
<evidence type="ECO:0000256" key="8">
    <source>
        <dbReference type="HAMAP-Rule" id="MF_00952"/>
    </source>
</evidence>
<evidence type="ECO:0000256" key="2">
    <source>
        <dbReference type="ARBA" id="ARBA00009446"/>
    </source>
</evidence>
<feature type="site" description="Interaction with DNA" evidence="8">
    <location>
        <position position="149"/>
    </location>
</feature>
<comment type="caution">
    <text evidence="12">The sequence shown here is derived from an EMBL/GenBank/DDBJ whole genome shotgun (WGS) entry which is preliminary data.</text>
</comment>
<dbReference type="SMART" id="SM00436">
    <property type="entry name" value="TOP1Bc"/>
    <property type="match status" value="1"/>
</dbReference>
<organism evidence="12 13">
    <name type="scientific">Candidatus Magasanikbacteria bacterium CG10_big_fil_rev_8_21_14_0_10_47_10</name>
    <dbReference type="NCBI Taxonomy" id="1974652"/>
    <lineage>
        <taxon>Bacteria</taxon>
        <taxon>Candidatus Magasanikiibacteriota</taxon>
    </lineage>
</organism>
<dbReference type="Pfam" id="PF13368">
    <property type="entry name" value="Toprim_C_rpt"/>
    <property type="match status" value="3"/>
</dbReference>
<dbReference type="InterPro" id="IPR023405">
    <property type="entry name" value="Topo_IA_core_domain"/>
</dbReference>
<feature type="region of interest" description="Disordered" evidence="9">
    <location>
        <begin position="345"/>
        <end position="365"/>
    </location>
</feature>
<proteinExistence type="inferred from homology"/>
<dbReference type="Proteomes" id="UP000230154">
    <property type="component" value="Unassembled WGS sequence"/>
</dbReference>
<dbReference type="InterPro" id="IPR003602">
    <property type="entry name" value="Topo_IA_DNA-bd_dom"/>
</dbReference>
<keyword evidence="5 8" id="KW-0799">Topoisomerase</keyword>
<feature type="site" description="Interaction with DNA" evidence="8">
    <location>
        <position position="307"/>
    </location>
</feature>
<dbReference type="Pfam" id="PF01131">
    <property type="entry name" value="Topoisom_bac"/>
    <property type="match status" value="1"/>
</dbReference>
<evidence type="ECO:0000256" key="7">
    <source>
        <dbReference type="ARBA" id="ARBA00023235"/>
    </source>
</evidence>
<dbReference type="InterPro" id="IPR023406">
    <property type="entry name" value="Topo_IA_AS"/>
</dbReference>
<comment type="subunit">
    <text evidence="8">Monomer.</text>
</comment>
<feature type="site" description="Interaction with DNA" evidence="8">
    <location>
        <position position="141"/>
    </location>
</feature>
<dbReference type="PRINTS" id="PR00417">
    <property type="entry name" value="PRTPISMRASEI"/>
</dbReference>
<dbReference type="Gene3D" id="2.70.20.10">
    <property type="entry name" value="Topoisomerase I, domain 3"/>
    <property type="match status" value="1"/>
</dbReference>
<comment type="catalytic activity">
    <reaction evidence="1 8">
        <text>ATP-independent breakage of single-stranded DNA, followed by passage and rejoining.</text>
        <dbReference type="EC" id="5.6.2.1"/>
    </reaction>
</comment>
<comment type="function">
    <text evidence="8">Releases the supercoiling and torsional tension of DNA, which is introduced during the DNA replication and transcription, by transiently cleaving and rejoining one strand of the DNA duplex. Introduces a single-strand break via transesterification at a target site in duplex DNA. The scissile phosphodiester is attacked by the catalytic tyrosine of the enzyme, resulting in the formation of a DNA-(5'-phosphotyrosyl)-enzyme intermediate and the expulsion of a 3'-OH DNA strand. The free DNA strand then undergoes passage around the unbroken strand, thus removing DNA supercoils. Finally, in the religation step, the DNA 3'-OH attacks the covalent intermediate to expel the active-site tyrosine and restore the DNA phosphodiester backbone.</text>
</comment>
<evidence type="ECO:0000259" key="11">
    <source>
        <dbReference type="PROSITE" id="PS52039"/>
    </source>
</evidence>
<feature type="site" description="Interaction with DNA" evidence="8">
    <location>
        <position position="33"/>
    </location>
</feature>
<protein>
    <recommendedName>
        <fullName evidence="8">DNA topoisomerase 1</fullName>
        <ecNumber evidence="8">5.6.2.1</ecNumber>
    </recommendedName>
    <alternativeName>
        <fullName evidence="8">DNA topoisomerase I</fullName>
    </alternativeName>
</protein>
<feature type="site" description="Interaction with DNA" evidence="8">
    <location>
        <position position="156"/>
    </location>
</feature>
<evidence type="ECO:0000256" key="9">
    <source>
        <dbReference type="SAM" id="MobiDB-lite"/>
    </source>
</evidence>
<comment type="similarity">
    <text evidence="2 8">Belongs to the type IA topoisomerase family.</text>
</comment>
<dbReference type="InterPro" id="IPR003601">
    <property type="entry name" value="Topo_IA_2"/>
</dbReference>
<dbReference type="InterPro" id="IPR013824">
    <property type="entry name" value="Topo_IA_cen_sub1"/>
</dbReference>
<feature type="site" description="Interaction with DNA" evidence="8">
    <location>
        <position position="140"/>
    </location>
</feature>
<dbReference type="EC" id="5.6.2.1" evidence="8"/>
<evidence type="ECO:0000313" key="12">
    <source>
        <dbReference type="EMBL" id="PIR74029.1"/>
    </source>
</evidence>
<evidence type="ECO:0000259" key="10">
    <source>
        <dbReference type="PROSITE" id="PS50880"/>
    </source>
</evidence>
<dbReference type="EMBL" id="PFCB01000030">
    <property type="protein sequence ID" value="PIR74029.1"/>
    <property type="molecule type" value="Genomic_DNA"/>
</dbReference>
<feature type="region of interest" description="Disordered" evidence="9">
    <location>
        <begin position="749"/>
        <end position="772"/>
    </location>
</feature>
<dbReference type="GO" id="GO:0003917">
    <property type="term" value="F:DNA topoisomerase type I (single strand cut, ATP-independent) activity"/>
    <property type="evidence" value="ECO:0007669"/>
    <property type="project" value="UniProtKB-UniRule"/>
</dbReference>
<dbReference type="GO" id="GO:0006265">
    <property type="term" value="P:DNA topological change"/>
    <property type="evidence" value="ECO:0007669"/>
    <property type="project" value="UniProtKB-UniRule"/>
</dbReference>
<dbReference type="InterPro" id="IPR034149">
    <property type="entry name" value="TOPRIM_TopoI"/>
</dbReference>
<dbReference type="PANTHER" id="PTHR42785:SF1">
    <property type="entry name" value="DNA TOPOISOMERASE"/>
    <property type="match status" value="1"/>
</dbReference>
<sequence length="772" mass="87545">MSKQLVIVESPTKAKTISKFLGPSFIVESSFGHVRDLPKSKMGVDIEGGTFEPTYRVPKEKTAQVKKLKSLAAKADSIIFATDEDREGEAISWHLAELLGIDPDKAKRMVFHEITKHAIEEALAHPRSLDMKLVDAQQARRVLDRLVGYELSPFLWKKVARGLSAGRVQSVAVRMIVERERERNAFITEEYWTLDGIFLPKKDNDGQHISASLHSINGKKIDKLALKSKEQIDTILAELKDASYRVTDIDKKQTKRNPPPPFRTSTLQQQANQRFGYSSKQTMRLAQQLYEGIELGSDQVGLITYMRTDSTNLSEKFSAESKTFINTAFGEKYALDKPRVYAKQSKGAQEAHEAIRPTDPSRTPESIKEYLDGQQYKLYELVWRRAVATQMEQALLDKTTIDIDDASKKYQFRANGQGIAFDGWLRLYPELVKEEMLPDVEKDDDLKCVELKPEQHFTKPPARYSDATLIKALEQYGIGRPSTYSPTIATIEARNYVIRDDDKRFQPNDVAMIVTDLLTEHFADIVDYNFTAQMEDNLDAIAAGEKDWKPIISTFYHPFHENIVKKTDEITREEVSQARELGTDPVTGKPVSARIGRYGPFVQLGSKEDEDKPRFASLQEGQLIQTITIEEALVLLSLPKILGQEENENDISVDIGRFGPYVKVGKEYFSLKGTTYNPYTISLQEARDVIALGRDAKAKKIIKEFEEDGIKILNGPYGPYVTDGKKNARIPKERKEDAQTLTLEECQELIKKAKPSRRRRGQAMPPNKRPSQ</sequence>
<dbReference type="HAMAP" id="MF_00952">
    <property type="entry name" value="Topoisom_1_prok"/>
    <property type="match status" value="1"/>
</dbReference>
<feature type="compositionally biased region" description="Basic residues" evidence="9">
    <location>
        <begin position="752"/>
        <end position="761"/>
    </location>
</feature>
<dbReference type="InterPro" id="IPR006171">
    <property type="entry name" value="TOPRIM_dom"/>
</dbReference>
<dbReference type="InterPro" id="IPR000380">
    <property type="entry name" value="Topo_IA"/>
</dbReference>
<evidence type="ECO:0000256" key="4">
    <source>
        <dbReference type="ARBA" id="ARBA00022842"/>
    </source>
</evidence>
<dbReference type="Gene3D" id="1.10.290.10">
    <property type="entry name" value="Topoisomerase I, domain 4"/>
    <property type="match status" value="1"/>
</dbReference>
<dbReference type="Gene3D" id="3.40.50.140">
    <property type="match status" value="1"/>
</dbReference>
<feature type="active site" description="O-(5'-phospho-DNA)-tyrosine intermediate" evidence="8">
    <location>
        <position position="305"/>
    </location>
</feature>
<dbReference type="InterPro" id="IPR013825">
    <property type="entry name" value="Topo_IA_cen_sub2"/>
</dbReference>
<dbReference type="PROSITE" id="PS00396">
    <property type="entry name" value="TOPO_IA_1"/>
    <property type="match status" value="1"/>
</dbReference>
<dbReference type="Gene3D" id="1.10.460.10">
    <property type="entry name" value="Topoisomerase I, domain 2"/>
    <property type="match status" value="1"/>
</dbReference>
<keyword evidence="3" id="KW-0479">Metal-binding</keyword>
<feature type="domain" description="Toprim" evidence="10">
    <location>
        <begin position="3"/>
        <end position="114"/>
    </location>
</feature>
<dbReference type="GO" id="GO:0003677">
    <property type="term" value="F:DNA binding"/>
    <property type="evidence" value="ECO:0007669"/>
    <property type="project" value="UniProtKB-KW"/>
</dbReference>
<dbReference type="SMART" id="SM00493">
    <property type="entry name" value="TOPRIM"/>
    <property type="match status" value="1"/>
</dbReference>
<dbReference type="PROSITE" id="PS52039">
    <property type="entry name" value="TOPO_IA_2"/>
    <property type="match status" value="1"/>
</dbReference>
<feature type="site" description="Interaction with DNA" evidence="8">
    <location>
        <position position="144"/>
    </location>
</feature>
<evidence type="ECO:0000313" key="13">
    <source>
        <dbReference type="Proteomes" id="UP000230154"/>
    </source>
</evidence>
<accession>A0A2H0TPG8</accession>